<gene>
    <name evidence="1" type="ORF">FF38_00346</name>
</gene>
<name>A0A0L0CB13_LUCCU</name>
<organism evidence="1 2">
    <name type="scientific">Lucilia cuprina</name>
    <name type="common">Green bottle fly</name>
    <name type="synonym">Australian sheep blowfly</name>
    <dbReference type="NCBI Taxonomy" id="7375"/>
    <lineage>
        <taxon>Eukaryota</taxon>
        <taxon>Metazoa</taxon>
        <taxon>Ecdysozoa</taxon>
        <taxon>Arthropoda</taxon>
        <taxon>Hexapoda</taxon>
        <taxon>Insecta</taxon>
        <taxon>Pterygota</taxon>
        <taxon>Neoptera</taxon>
        <taxon>Endopterygota</taxon>
        <taxon>Diptera</taxon>
        <taxon>Brachycera</taxon>
        <taxon>Muscomorpha</taxon>
        <taxon>Oestroidea</taxon>
        <taxon>Calliphoridae</taxon>
        <taxon>Luciliinae</taxon>
        <taxon>Lucilia</taxon>
    </lineage>
</organism>
<evidence type="ECO:0000313" key="1">
    <source>
        <dbReference type="EMBL" id="KNC29436.1"/>
    </source>
</evidence>
<dbReference type="EMBL" id="JRES01000664">
    <property type="protein sequence ID" value="KNC29436.1"/>
    <property type="molecule type" value="Genomic_DNA"/>
</dbReference>
<keyword evidence="2" id="KW-1185">Reference proteome</keyword>
<evidence type="ECO:0000313" key="2">
    <source>
        <dbReference type="Proteomes" id="UP000037069"/>
    </source>
</evidence>
<sequence length="115" mass="12861">MLSSFVLVVKKLKPDWLEPVVRLLSLVPLSLSPSPTMPPLRNKVGAKIRQPTKLMMSRLIVKRFAVVRRPGVTQKAAKAKKFIINDSKSTAKIKKSIAIIKHNTCVILNNFCKSI</sequence>
<dbReference type="Proteomes" id="UP000037069">
    <property type="component" value="Unassembled WGS sequence"/>
</dbReference>
<protein>
    <submittedName>
        <fullName evidence="1">Uncharacterized protein</fullName>
    </submittedName>
</protein>
<comment type="caution">
    <text evidence="1">The sequence shown here is derived from an EMBL/GenBank/DDBJ whole genome shotgun (WGS) entry which is preliminary data.</text>
</comment>
<accession>A0A0L0CB13</accession>
<dbReference type="AlphaFoldDB" id="A0A0L0CB13"/>
<reference evidence="1 2" key="1">
    <citation type="journal article" date="2015" name="Nat. Commun.">
        <title>Lucilia cuprina genome unlocks parasitic fly biology to underpin future interventions.</title>
        <authorList>
            <person name="Anstead C.A."/>
            <person name="Korhonen P.K."/>
            <person name="Young N.D."/>
            <person name="Hall R.S."/>
            <person name="Jex A.R."/>
            <person name="Murali S.C."/>
            <person name="Hughes D.S."/>
            <person name="Lee S.F."/>
            <person name="Perry T."/>
            <person name="Stroehlein A.J."/>
            <person name="Ansell B.R."/>
            <person name="Breugelmans B."/>
            <person name="Hofmann A."/>
            <person name="Qu J."/>
            <person name="Dugan S."/>
            <person name="Lee S.L."/>
            <person name="Chao H."/>
            <person name="Dinh H."/>
            <person name="Han Y."/>
            <person name="Doddapaneni H.V."/>
            <person name="Worley K.C."/>
            <person name="Muzny D.M."/>
            <person name="Ioannidis P."/>
            <person name="Waterhouse R.M."/>
            <person name="Zdobnov E.M."/>
            <person name="James P.J."/>
            <person name="Bagnall N.H."/>
            <person name="Kotze A.C."/>
            <person name="Gibbs R.A."/>
            <person name="Richards S."/>
            <person name="Batterham P."/>
            <person name="Gasser R.B."/>
        </authorList>
    </citation>
    <scope>NUCLEOTIDE SEQUENCE [LARGE SCALE GENOMIC DNA]</scope>
    <source>
        <strain evidence="1 2">LS</strain>
        <tissue evidence="1">Full body</tissue>
    </source>
</reference>
<proteinExistence type="predicted"/>